<dbReference type="InterPro" id="IPR020845">
    <property type="entry name" value="AMP-binding_CS"/>
</dbReference>
<feature type="domain" description="Carrier" evidence="6">
    <location>
        <begin position="986"/>
        <end position="1060"/>
    </location>
</feature>
<evidence type="ECO:0000313" key="8">
    <source>
        <dbReference type="Proteomes" id="UP001589693"/>
    </source>
</evidence>
<dbReference type="NCBIfam" id="TIGR01733">
    <property type="entry name" value="AA-adenyl-dom"/>
    <property type="match status" value="5"/>
</dbReference>
<feature type="domain" description="Carrier" evidence="6">
    <location>
        <begin position="5907"/>
        <end position="5981"/>
    </location>
</feature>
<keyword evidence="3" id="KW-0597">Phosphoprotein</keyword>
<feature type="domain" description="Carrier" evidence="6">
    <location>
        <begin position="2433"/>
        <end position="2508"/>
    </location>
</feature>
<feature type="domain" description="Carrier" evidence="6">
    <location>
        <begin position="3438"/>
        <end position="3512"/>
    </location>
</feature>
<dbReference type="InterPro" id="IPR045851">
    <property type="entry name" value="AMP-bd_C_sf"/>
</dbReference>
<comment type="caution">
    <text evidence="7">The sequence shown here is derived from an EMBL/GenBank/DDBJ whole genome shotgun (WGS) entry which is preliminary data.</text>
</comment>
<dbReference type="InterPro" id="IPR009081">
    <property type="entry name" value="PP-bd_ACP"/>
</dbReference>
<sequence>MSSKHSRVSALPAHLQEKLRKRLAGKGKRADVIPQAPRDEPLPLSLAQQRLWFLYEFQPEDNEYNSALALRLTGELDVPRLIAAVRKLHERHESLRTTFTDAGGQAVQVVHPATELPVPVVDCVREDLGSLLEREFSWTFDLRNGPLFRAVIARVSGQEHVLLLSSHHIVVDGWSMGVLASELSALYAGGAELPEVTVQYADFSVWQRGRLASMDEHLDYWKKQLDGITPLDLPTDRPRPAVRTSAGAAHEFVLSAELTTKLGELARANETTLFTVLMAACKVLFAKYSGQDDIAVGTVSSGRNRPELSGVVGFFISTVVLRSTVDMKKTFAEFLREVNTTALDAFAHDELPFDRLVDAVGAERDASRNALFDVMVLLQNAQRGLPEFAGLRAEEVSLNRWAANFDLSVEFTARRAACGSEHQQVAEVLECVFEYNTDLFDATTMRRLATHLTTLLTDIVAAPERPVGQLAVLGSEELHQVTEEWNDTGLDVPRTTYVELFESQVAQRPHDTALVFGTEELTYKELNERANRLAHKLIAAGAGAERVIALSLPRSLEMVVAILAVLKTGSVYLPIDPELPRARREDMIADAAPLLVVSSLSEVSEVSDVSEVDGVRGLSAANPGVRISPDQGAYIIFTSGSTGRPKGVVVEHRNLVNLLFNHRNDFVAAAGGGRLRVALSAVFSFDTSWEGPVLMADGHELHLLADSTRLDPDALVTYVRDHRIDFLDLTPSYVQQLVPAGLLSGAHRPKVLMLGGEALSESLWRELASAEGTTSYNFYGPTEVTVDALSAPVTGDRPVVGRPLRNLQAYVLDSALRPVPTGVAGELYLAGAQVARGYLNRLGLTASRFVANPFGTAGSRMYATGDLVRWTASGELEYLGRTDDQVKIRGFRIELGEIETALRTHPAVTESVVLAREDNPGVKRLVAYVVGDSTALREHLSVRLPEYMVPAAFVELDALPLTVNGKVDRRALPAPEWEGDRDSYVAPRNDVEAALSGIWADVLSVERVGVQDNFFGLGGDSILSIQVVSRARQAGLKLASRDIFLHQTVAELAVAVSPATPVADTAPAVSWPAPLTPIQRWFLAEHGPIDHFTMSALMDIAPDVDAEALERAVNAVVQHHEALRLRLDGTTQSPVDGVIHLERGTGIEEAQAGLSLSHGPLIRTVLFEEFPRLFLAVHHFAMDGVSWRILLGDLETAYEQARAGKPIELEPVGTSFGQWAHALAAHVESGALDDDLAYWTSVPTSTPLPVDRDGANTAGSTRSISVRLNKAETDALLHQVPGAYRTQVNDVLLSALGRALSSWTGEGTVAVALEGHGREEILDGVDLSRTIGWFTTQFPVALSMPTEDWGTVLKSVKEQLRAVPHRGLSYEALRYLKPGSGLDEHVLPGVSFNYHGQFDVAQSSNGLYRARHGAVGQDLSPTETRTYLLDVAGVVENGELELTWIYSENVHDERTVRRVAEQTMSALREIVVHCGRPGSGGRTPSDFPLARLSQSQVDLVAGNGNNIEDIYPLTPLQAGMLFHSLVDADSGVYVDQIRLTLDGVRDPNALAEAWQRVVDRNPILRSGVVWDGVDEPVQVVRRDITLPVKHFDWRELSEEDRDRELERVLTEDRAEGMDLTGEVLMRVAIARYTDDRVLLVWSSHHVLLDGWSTAQVFGEVCDIYAGVTAPVVRRPFRDYLRWLGAQDTARAEEHWRRVLSGFESPTPLPFDRQPTEAHRAEGTEAVRVSLSLEESAELRRMAQHNGLTVNTVVSGAWALLLSRCSGESDVTFGSTVSGRPDELLGVESMVGMFINTVPTRTTVDSRRDTAEWLRELQTAQSESRRFDFVSLAQLQGYVGGTTLFDSVLVFENYPFDDTSGGDGVRVAGVAALDTTNLPLTLTAHLVDRLNFDLAYDPRLFDAVTAERIAEWLRVLLREIASGANRPLAELNWLTEDERHRVVTEWNDTALETPAVLFPEAFEHQAARTPDATAVVFQAEKLTYAEVNERANRLAHKLIAAGVGPEQVVGLKLPRSADMIIGILGVLKAGAAHLPIDRELPAERVEFLLADAAPALVLSELPPLADQPTTNPGVTVRPENAAYVIYTSGSTGRPKGVVVSHHNLATLFHGHVHDLITPLAESGRVKAAVTAVFSFDTSWEGPIFLAAGQELHVIDDELRLDPPALVRYVAEHGIHFMDLTPSYAQQLIAAGLLDTGLRALMLGGEATGEALWRDVRESNVIGYNYYGPTETTVDAVCTKMADSDRPVIGAPVRNLRAYVLDASLRPVPPRVPGELYLAGDQVARGYLNRPGLTASRFVANPFDAPGSRMYATGDRVRWTSAGVLEYLGRNDDQVKIRGFRIELGEIEAALTAIPTVTQAAVIAREDAPGIKRLVAYVVGDSAGLREHVSKSLPEYMVPSAFVVLDELPLSASGKLDRRALPAPDLSSDDTAHVAPRNETEQVIADAWAEVLGVRRVGAEDNFFALGGDSILSIRVISKLRAAFDVHLSPRAVFRNPTVAGLAAALPKAKAAVIPTVARAEDGAARQSFAQQRLWFLDQFEPDSTEYITPTALRLRGKLDVDALNRALTELVIRHESLRTVFDEGVQIVRRPFEIRVPVQDITADQLDGILTEENSTPFDLRRGPLIRTRLLRLSEDEHVLLVVLHHIITDGWSTAVLTDELSTLYAGGELPELPLQYVDFAQWQRDQLSAPVLADQLGYWKQQLTGVEPLDLPTDHARPAVRGAAGAMYEFSVPAKVLSRLKGLGNAQDGTLFMTLLAACKVLFARYSGQDDIAVGTVASGRERAELERVIGFFVNTLVLRSTVDLRRTFTEFLGDVRRTTLESFARQDVPFERVVDALRPDRDPSRNPLFDVMVILQNTASEVPALAGMEVSEVQLPVVTSTCDITVEFQESGDALLGAFEYSTELFDESTIARLAEHLVVLLTGIATDPNRALSSLPLITEAERELVLTGWNDTVLDVPRSTFPAMFQAQAARTPDATALVFEDRRHTFAELDEQANRLAHALIAEGAGPERIVALKLPRSAEMVIAILAVQKAGAAYLPIDPQLPAERVEFMLSDAKPTLVLTELPSTVDQPATAPEVGLLPEHAAYVIYTSGSTGKPKGVVVTHDGLVNLLVSHRNDFVADTGGDRLRVALSAVFSFDTSLEGLVLLADGHELHLISDTVRMEPHLFVEYVQEHRIDFLDLTSSYAQQLIPAGLLSGPHRPRVLSLGGEAVSEPLWRELASFKDTATYNYYGPTEVTVDSVSCPARDFERPMIGRPLRNLQAYVLDSGLRPAPIGVPGELYLAGVQLARGYLDRPGLTADRFTANPFGEPGSRMYRTGDRVRWTSSGVLEYLGRTDDQVKIRGFRIELGEIEAALLAHPGVTHAAVAARGNRLVAYVVGDSGDLREHLARSLPEYMVPSAFVELDEMPLTPSGKVNRRALPDVDVQADNAGSYVEPRAGVEAQLAAIWSEVLGVRRVGARDNFFGLGGDSILSMQVVSRARQAGLRLTSKDIFLRQTVAELAVGVTPEVVAERVEDEPTGPVPLTPIQRWFFATQDHDKHYTMSMFLDLAPDLDEDALRTSFEALVQHHEALRSRFTARTQDVVADCDVLRVVSTDDLDAAAYEAQSTLDVHNGPVIRAVLFREPAPRLFIAAHHLVVDGVSWRILLEDLEVAYAQAIEGKPIDLGVKSTSFRSWARSLTEYVHSGLLDDALPYWTALPTPGPLPVDHSGGNTVGSARSVSVSLTRDETEALLHGVPGVYRTQVNDVLLSALGRVVADWTGQDTALVALEGHGREEIVDGVDLSRTIGWFTSQFPLALTVGDRDWGATLKSVKEQLRAVPHRGLSFEALRYLKADSGLDEHTLPEICFNYHGSFDIGGAETSGLIRGRGAEIGQNQPDDATRGHLLDITGGVEGGVLQLDWEYSTEIHDEATVRRLAEAMTQALREIIEHCAQPGAGGRTPSDFPLAKLTQEQVDAIGDVEDVYPLTPLQAGMLFHSLVDTDTTAYFNQTRMRLSGVRDPHALGEAWQRVVDRTPILRTAVVWEGVDEPLQVVHGDVTLPITYADVTAETVAADRAAGMDMTVAPLMRLTIGRVSDDEVDLLWTSHHILLDGWSTSQVFGEVIEEYAGFVTGKPPVVEARRPFSDYLRWLGEQSPNAADEHWRGVLAGFETPTPLPFDRAPVDAHRAESSASVTLAVPADKLNAVARSGGLTVNTVVQGAWALLLARYSGESDVVFGTTVSGRPAELPGVESMVGMFINTVPARVQVRDDEDTLTWLRALQVEQSDSRRFDFVSLTQLQSLVGGSRLFDSMLAFENYPMGDDTLEGAPKLGQAEGLDTTNFPLSVAAYLDDDNPVLRVELAYDPRLFDDSTMDTLAARLELLLTGIAENPSRTIGELPWMSAEERDRVLVEWNSTAHDVAPATFPELFRAQVERTPSAVAVDSTEESLSYSDLNARANRLAHKLIELGARPETVIALALPRSVDIIVAQLAVLKTGAAYVPIDPAYPAERIAFMLEDSRPLVVLTRRDLVGALPDSANALLMDTVSDNATDPVVELRPENAAYVIYTSGSTGRPKGVVVPHAGLASFASAEVDHFQVNAGDRVLEFSSPSFDASVLELCMALTAGAALVVPPPGPLLGDQLAAVVTERGVTHALVPPVALATVDASLPGLRTLVVGGDACSADLVAKWAPNRRMINAYGPTEATVVSTWSRALVPGEALTIGGPIRNTQAYVLDRALRPVPPGVAGELYVAGVGLARGYLDRPGLTASRFIANPFGAPGSRMYRTGDVVRWTASGELEFVGRADEQVKIRGFRVELGEIEAALLDHPSVRQAAVIAREDNPGVKRLVAYVVGDSSALRDHLSVRVPDYMVPAAFVELNALPLTTNGKLDRKALPAPEWEPAESSIAPRTDDERTMAGIWADVLGTSVGAEDNFFALGGDSILSIRVTSRVRAAFGVEISPRELFTNPTVAALTAAITGEQPTEAVPVVPRDGSELPLSFAQQRLWFLNEFEPDSTEYLTPLAVRLRGDLDVDALSSAMTALVARHEALRTTFESVDGRGVQRVSPPQPVRVPVVDTDDLDAALAEEATKAFDLATGPLLRAVLFRVSPQEHVLSLCMHHIVTDGWSGGVIMADLSEFYRAEVLGVPAELPELPVQYADFATWQRGRTDVLDTQLGYWRRHLGGVAPLELPTDRPRPAVHTTNGANVEFAVPAEVADRLRELARAQDGTLFMALVAACKVLFHRWSGQDDIAVGTVASGRERAELERLVGFFVNTITLRSTVDSSRTFTDFLRDVRGTVLSAFANQDVPFERVVDAVQPDRDTSRTPLFQVMVVLQNLPGHAEGLTGLVAEDVELPVTSASFDLTVEFYEPADGDLTGVINYNTDLFDAGTAQRLSDQLSVVLRGVAADPERPLSRLPVLTEAERRLVVETWNDTAREVPGATFAEMVEAQVARTPDAPALVFDGGAVSYAELNARANQLARLLVERGAGPERIVAVSLPRSVEIIVAELAVAKSGAAFLPVDPAYPAERIEFMLADAKPVFVLDDPSIDASTMDSSNVTDEDRIAPLRVENAAYVIYTSGSTGRPKGVVVSHSGLASFSAAEVERFDVRPGDRVLEFSSPSFDASVLELCMSLPAGAALVVPPPGPLLGDQLAEVINAHGVTHALIPPVAMATVPDVELPTFRTLVVGGDACSAELVAKWAPGRRMINAYGPTESTVVTTWSDPLVPGTVPPIGHPIPNTRVYVLDNALCPVPIGVSGELYVAGDGLARGYLDRPGLTASRFVASPFGEPGSRMYRTGDVVRWTPAGELEFVGRADEQVKIRGFRIELGEIEAELLSHPSVSQVSVIAREDANGVKRLVAYVVGDSTVDAAELREHLGARVPEYMVPSAFVELDAIPMSPNGKVDRKALPEPDLSAALAARYVAPGSPVETTLTEIWADVLGLDRVGVEDNFFALGGDSILSIQVSARARQAGLRLATKELFLHQTISALAPHVAVVEENPADRAAVVGEVPLTPIQHWFFESGRTNPHHFNQSHLVELTGPPDHSALRAALNALLAQHDALRMRFEQRDGRWHQYNADINEVDALTVSTVDSEAAMELIADEVHASLDLTTGPLLRAVLFERGAERPYLFLVAHHLVVDGVSWRILLDDLDTGYHQALRGDKIDLGGKTTSFRDWSHRLTAFVAEGGLDHERDYWASAMDAPELPGGNVEPTPGTEARSVPVLLSAEDTDALLRGAPTAYRTRINDVLLAALAWALSRWTGQERVSVALEGHGREDVLDDVDLTRTVGWFTTMFPVALTVSDGGWRDLVKSVRKQLRKLPANGFGFGALRYLGGLPESGAGPRISFNYLGQFDSRAQDAEHSLYLAARPSIGADHDPRDRGPHLVDVVGEVGDGVLGFSWYYHPDVHDTAVIEAVAADFADALRGIAEDCRGSK</sequence>
<dbReference type="Proteomes" id="UP001589693">
    <property type="component" value="Unassembled WGS sequence"/>
</dbReference>
<keyword evidence="5" id="KW-0045">Antibiotic biosynthesis</keyword>
<keyword evidence="4" id="KW-0677">Repeat</keyword>
<dbReference type="Pfam" id="PF00501">
    <property type="entry name" value="AMP-binding"/>
    <property type="match status" value="5"/>
</dbReference>
<evidence type="ECO:0000256" key="3">
    <source>
        <dbReference type="ARBA" id="ARBA00022553"/>
    </source>
</evidence>
<dbReference type="InterPro" id="IPR010071">
    <property type="entry name" value="AA_adenyl_dom"/>
</dbReference>
<dbReference type="Pfam" id="PF13193">
    <property type="entry name" value="AMP-binding_C"/>
    <property type="match status" value="5"/>
</dbReference>
<evidence type="ECO:0000256" key="2">
    <source>
        <dbReference type="ARBA" id="ARBA00022450"/>
    </source>
</evidence>
<dbReference type="Pfam" id="PF00668">
    <property type="entry name" value="Condensation"/>
    <property type="match status" value="8"/>
</dbReference>
<dbReference type="Gene3D" id="3.30.559.30">
    <property type="entry name" value="Nonribosomal peptide synthetase, condensation domain"/>
    <property type="match status" value="8"/>
</dbReference>
<dbReference type="CDD" id="cd19534">
    <property type="entry name" value="E_NRPS"/>
    <property type="match status" value="3"/>
</dbReference>
<dbReference type="PANTHER" id="PTHR45527">
    <property type="entry name" value="NONRIBOSOMAL PEPTIDE SYNTHETASE"/>
    <property type="match status" value="1"/>
</dbReference>
<dbReference type="CDD" id="cd19543">
    <property type="entry name" value="DCL_NRPS"/>
    <property type="match status" value="2"/>
</dbReference>
<protein>
    <submittedName>
        <fullName evidence="7">Non-ribosomal peptide synthase/polyketide synthase</fullName>
    </submittedName>
</protein>
<dbReference type="SMART" id="SM00823">
    <property type="entry name" value="PKS_PP"/>
    <property type="match status" value="5"/>
</dbReference>
<dbReference type="CDD" id="cd19531">
    <property type="entry name" value="LCL_NRPS-like"/>
    <property type="match status" value="3"/>
</dbReference>
<dbReference type="InterPro" id="IPR020806">
    <property type="entry name" value="PKS_PP-bd"/>
</dbReference>
<dbReference type="PANTHER" id="PTHR45527:SF1">
    <property type="entry name" value="FATTY ACID SYNTHASE"/>
    <property type="match status" value="1"/>
</dbReference>
<dbReference type="NCBIfam" id="NF003417">
    <property type="entry name" value="PRK04813.1"/>
    <property type="match status" value="5"/>
</dbReference>
<dbReference type="NCBIfam" id="NF004282">
    <property type="entry name" value="PRK05691.1"/>
    <property type="match status" value="6"/>
</dbReference>
<dbReference type="Gene3D" id="2.30.38.10">
    <property type="entry name" value="Luciferase, Domain 3"/>
    <property type="match status" value="4"/>
</dbReference>
<dbReference type="InterPro" id="IPR010060">
    <property type="entry name" value="NRPS_synth"/>
</dbReference>
<dbReference type="Gene3D" id="3.30.559.10">
    <property type="entry name" value="Chloramphenicol acetyltransferase-like domain"/>
    <property type="match status" value="8"/>
</dbReference>
<evidence type="ECO:0000256" key="5">
    <source>
        <dbReference type="ARBA" id="ARBA00023194"/>
    </source>
</evidence>
<evidence type="ECO:0000259" key="6">
    <source>
        <dbReference type="PROSITE" id="PS50075"/>
    </source>
</evidence>
<dbReference type="NCBIfam" id="TIGR01720">
    <property type="entry name" value="NRPS-para261"/>
    <property type="match status" value="3"/>
</dbReference>
<dbReference type="InterPro" id="IPR042099">
    <property type="entry name" value="ANL_N_sf"/>
</dbReference>
<dbReference type="SUPFAM" id="SSF52777">
    <property type="entry name" value="CoA-dependent acyltransferases"/>
    <property type="match status" value="16"/>
</dbReference>
<accession>A0ABV6A6F6</accession>
<dbReference type="RefSeq" id="WP_377857780.1">
    <property type="nucleotide sequence ID" value="NZ_JBHLZU010000021.1"/>
</dbReference>
<dbReference type="InterPro" id="IPR001242">
    <property type="entry name" value="Condensation_dom"/>
</dbReference>
<evidence type="ECO:0000313" key="7">
    <source>
        <dbReference type="EMBL" id="MFB9907499.1"/>
    </source>
</evidence>
<evidence type="ECO:0000256" key="1">
    <source>
        <dbReference type="ARBA" id="ARBA00001957"/>
    </source>
</evidence>
<feature type="domain" description="Carrier" evidence="6">
    <location>
        <begin position="4889"/>
        <end position="4963"/>
    </location>
</feature>
<dbReference type="EMBL" id="JBHLZU010000021">
    <property type="protein sequence ID" value="MFB9907499.1"/>
    <property type="molecule type" value="Genomic_DNA"/>
</dbReference>
<keyword evidence="8" id="KW-1185">Reference proteome</keyword>
<dbReference type="InterPro" id="IPR025110">
    <property type="entry name" value="AMP-bd_C"/>
</dbReference>
<dbReference type="Gene3D" id="3.30.300.30">
    <property type="match status" value="5"/>
</dbReference>
<dbReference type="Pfam" id="PF00550">
    <property type="entry name" value="PP-binding"/>
    <property type="match status" value="5"/>
</dbReference>
<dbReference type="PROSITE" id="PS50075">
    <property type="entry name" value="CARRIER"/>
    <property type="match status" value="5"/>
</dbReference>
<dbReference type="InterPro" id="IPR006162">
    <property type="entry name" value="Ppantetheine_attach_site"/>
</dbReference>
<dbReference type="SUPFAM" id="SSF47336">
    <property type="entry name" value="ACP-like"/>
    <property type="match status" value="5"/>
</dbReference>
<dbReference type="InterPro" id="IPR000873">
    <property type="entry name" value="AMP-dep_synth/lig_dom"/>
</dbReference>
<keyword evidence="2" id="KW-0596">Phosphopantetheine</keyword>
<gene>
    <name evidence="7" type="ORF">ACFFQA_26505</name>
</gene>
<evidence type="ECO:0000256" key="4">
    <source>
        <dbReference type="ARBA" id="ARBA00022737"/>
    </source>
</evidence>
<dbReference type="PROSITE" id="PS00455">
    <property type="entry name" value="AMP_BINDING"/>
    <property type="match status" value="5"/>
</dbReference>
<dbReference type="Gene3D" id="3.40.50.980">
    <property type="match status" value="8"/>
</dbReference>
<dbReference type="CDD" id="cd05930">
    <property type="entry name" value="A_NRPS"/>
    <property type="match status" value="3"/>
</dbReference>
<dbReference type="Gene3D" id="3.40.50.12780">
    <property type="entry name" value="N-terminal domain of ligase-like"/>
    <property type="match status" value="1"/>
</dbReference>
<dbReference type="InterPro" id="IPR036736">
    <property type="entry name" value="ACP-like_sf"/>
</dbReference>
<dbReference type="CDD" id="cd17652">
    <property type="entry name" value="A_NRPS_CmdD_like"/>
    <property type="match status" value="2"/>
</dbReference>
<organism evidence="7 8">
    <name type="scientific">Allokutzneria oryzae</name>
    <dbReference type="NCBI Taxonomy" id="1378989"/>
    <lineage>
        <taxon>Bacteria</taxon>
        <taxon>Bacillati</taxon>
        <taxon>Actinomycetota</taxon>
        <taxon>Actinomycetes</taxon>
        <taxon>Pseudonocardiales</taxon>
        <taxon>Pseudonocardiaceae</taxon>
        <taxon>Allokutzneria</taxon>
    </lineage>
</organism>
<dbReference type="SUPFAM" id="SSF56801">
    <property type="entry name" value="Acetyl-CoA synthetase-like"/>
    <property type="match status" value="5"/>
</dbReference>
<dbReference type="InterPro" id="IPR023213">
    <property type="entry name" value="CAT-like_dom_sf"/>
</dbReference>
<dbReference type="PROSITE" id="PS00012">
    <property type="entry name" value="PHOSPHOPANTETHEINE"/>
    <property type="match status" value="5"/>
</dbReference>
<reference evidence="7 8" key="1">
    <citation type="submission" date="2024-09" db="EMBL/GenBank/DDBJ databases">
        <authorList>
            <person name="Sun Q."/>
            <person name="Mori K."/>
        </authorList>
    </citation>
    <scope>NUCLEOTIDE SEQUENCE [LARGE SCALE GENOMIC DNA]</scope>
    <source>
        <strain evidence="7 8">TBRC 7907</strain>
    </source>
</reference>
<dbReference type="Gene3D" id="1.10.1200.10">
    <property type="entry name" value="ACP-like"/>
    <property type="match status" value="5"/>
</dbReference>
<proteinExistence type="predicted"/>
<name>A0ABV6A6F6_9PSEU</name>
<comment type="cofactor">
    <cofactor evidence="1">
        <name>pantetheine 4'-phosphate</name>
        <dbReference type="ChEBI" id="CHEBI:47942"/>
    </cofactor>
</comment>